<name>A0A8X6VXB3_TRICX</name>
<reference evidence="1" key="1">
    <citation type="submission" date="2020-08" db="EMBL/GenBank/DDBJ databases">
        <title>Multicomponent nature underlies the extraordinary mechanical properties of spider dragline silk.</title>
        <authorList>
            <person name="Kono N."/>
            <person name="Nakamura H."/>
            <person name="Mori M."/>
            <person name="Yoshida Y."/>
            <person name="Ohtoshi R."/>
            <person name="Malay A.D."/>
            <person name="Moran D.A.P."/>
            <person name="Tomita M."/>
            <person name="Numata K."/>
            <person name="Arakawa K."/>
        </authorList>
    </citation>
    <scope>NUCLEOTIDE SEQUENCE</scope>
</reference>
<keyword evidence="2" id="KW-1185">Reference proteome</keyword>
<dbReference type="EMBL" id="BMAU01021369">
    <property type="protein sequence ID" value="GFY24132.1"/>
    <property type="molecule type" value="Genomic_DNA"/>
</dbReference>
<organism evidence="1 2">
    <name type="scientific">Trichonephila clavipes</name>
    <name type="common">Golden silk orbweaver</name>
    <name type="synonym">Nephila clavipes</name>
    <dbReference type="NCBI Taxonomy" id="2585209"/>
    <lineage>
        <taxon>Eukaryota</taxon>
        <taxon>Metazoa</taxon>
        <taxon>Ecdysozoa</taxon>
        <taxon>Arthropoda</taxon>
        <taxon>Chelicerata</taxon>
        <taxon>Arachnida</taxon>
        <taxon>Araneae</taxon>
        <taxon>Araneomorphae</taxon>
        <taxon>Entelegynae</taxon>
        <taxon>Araneoidea</taxon>
        <taxon>Nephilidae</taxon>
        <taxon>Trichonephila</taxon>
    </lineage>
</organism>
<dbReference type="AlphaFoldDB" id="A0A8X6VXB3"/>
<gene>
    <name evidence="1" type="ORF">TNCV_1011851</name>
</gene>
<evidence type="ECO:0000313" key="2">
    <source>
        <dbReference type="Proteomes" id="UP000887159"/>
    </source>
</evidence>
<comment type="caution">
    <text evidence="1">The sequence shown here is derived from an EMBL/GenBank/DDBJ whole genome shotgun (WGS) entry which is preliminary data.</text>
</comment>
<accession>A0A8X6VXB3</accession>
<proteinExistence type="predicted"/>
<protein>
    <submittedName>
        <fullName evidence="1">Uncharacterized protein</fullName>
    </submittedName>
</protein>
<sequence length="87" mass="10230">METDCLCKGKSTRRPRTEETVDRVRQSFLGVSSGFHANFHHSLHTEYLEKIKKNQSATRDMLVRIWMEMEYSLDICRVTKDAHIESL</sequence>
<evidence type="ECO:0000313" key="1">
    <source>
        <dbReference type="EMBL" id="GFY24132.1"/>
    </source>
</evidence>
<dbReference type="Proteomes" id="UP000887159">
    <property type="component" value="Unassembled WGS sequence"/>
</dbReference>